<evidence type="ECO:0000313" key="3">
    <source>
        <dbReference type="Proteomes" id="UP000006727"/>
    </source>
</evidence>
<dbReference type="InParanoid" id="A0A2K1KJD5"/>
<reference evidence="1 3" key="2">
    <citation type="journal article" date="2018" name="Plant J.">
        <title>The Physcomitrella patens chromosome-scale assembly reveals moss genome structure and evolution.</title>
        <authorList>
            <person name="Lang D."/>
            <person name="Ullrich K.K."/>
            <person name="Murat F."/>
            <person name="Fuchs J."/>
            <person name="Jenkins J."/>
            <person name="Haas F.B."/>
            <person name="Piednoel M."/>
            <person name="Gundlach H."/>
            <person name="Van Bel M."/>
            <person name="Meyberg R."/>
            <person name="Vives C."/>
            <person name="Morata J."/>
            <person name="Symeonidi A."/>
            <person name="Hiss M."/>
            <person name="Muchero W."/>
            <person name="Kamisugi Y."/>
            <person name="Saleh O."/>
            <person name="Blanc G."/>
            <person name="Decker E.L."/>
            <person name="van Gessel N."/>
            <person name="Grimwood J."/>
            <person name="Hayes R.D."/>
            <person name="Graham S.W."/>
            <person name="Gunter L.E."/>
            <person name="McDaniel S.F."/>
            <person name="Hoernstein S.N.W."/>
            <person name="Larsson A."/>
            <person name="Li F.W."/>
            <person name="Perroud P.F."/>
            <person name="Phillips J."/>
            <person name="Ranjan P."/>
            <person name="Rokshar D.S."/>
            <person name="Rothfels C.J."/>
            <person name="Schneider L."/>
            <person name="Shu S."/>
            <person name="Stevenson D.W."/>
            <person name="Thummler F."/>
            <person name="Tillich M."/>
            <person name="Villarreal Aguilar J.C."/>
            <person name="Widiez T."/>
            <person name="Wong G.K."/>
            <person name="Wymore A."/>
            <person name="Zhang Y."/>
            <person name="Zimmer A.D."/>
            <person name="Quatrano R.S."/>
            <person name="Mayer K.F.X."/>
            <person name="Goodstein D."/>
            <person name="Casacuberta J.M."/>
            <person name="Vandepoele K."/>
            <person name="Reski R."/>
            <person name="Cuming A.C."/>
            <person name="Tuskan G.A."/>
            <person name="Maumus F."/>
            <person name="Salse J."/>
            <person name="Schmutz J."/>
            <person name="Rensing S.A."/>
        </authorList>
    </citation>
    <scope>NUCLEOTIDE SEQUENCE [LARGE SCALE GENOMIC DNA]</scope>
    <source>
        <strain evidence="2 3">cv. Gransden 2004</strain>
    </source>
</reference>
<dbReference type="EnsemblPlants" id="Pp3c5_12200V3.2">
    <property type="protein sequence ID" value="PAC:32952910.CDS.1"/>
    <property type="gene ID" value="Pp3c5_12200"/>
</dbReference>
<gene>
    <name evidence="1" type="ORF">PHYPA_007566</name>
</gene>
<dbReference type="Gramene" id="Pp3c5_12200V3.1">
    <property type="protein sequence ID" value="PAC:32952909.CDS.1"/>
    <property type="gene ID" value="Pp3c5_12200"/>
</dbReference>
<organism evidence="1">
    <name type="scientific">Physcomitrium patens</name>
    <name type="common">Spreading-leaved earth moss</name>
    <name type="synonym">Physcomitrella patens</name>
    <dbReference type="NCBI Taxonomy" id="3218"/>
    <lineage>
        <taxon>Eukaryota</taxon>
        <taxon>Viridiplantae</taxon>
        <taxon>Streptophyta</taxon>
        <taxon>Embryophyta</taxon>
        <taxon>Bryophyta</taxon>
        <taxon>Bryophytina</taxon>
        <taxon>Bryopsida</taxon>
        <taxon>Funariidae</taxon>
        <taxon>Funariales</taxon>
        <taxon>Funariaceae</taxon>
        <taxon>Physcomitrium</taxon>
    </lineage>
</organism>
<proteinExistence type="predicted"/>
<name>A0A2K1KJD5_PHYPA</name>
<reference evidence="1 3" key="1">
    <citation type="journal article" date="2008" name="Science">
        <title>The Physcomitrella genome reveals evolutionary insights into the conquest of land by plants.</title>
        <authorList>
            <person name="Rensing S."/>
            <person name="Lang D."/>
            <person name="Zimmer A."/>
            <person name="Terry A."/>
            <person name="Salamov A."/>
            <person name="Shapiro H."/>
            <person name="Nishiyama T."/>
            <person name="Perroud P.-F."/>
            <person name="Lindquist E."/>
            <person name="Kamisugi Y."/>
            <person name="Tanahashi T."/>
            <person name="Sakakibara K."/>
            <person name="Fujita T."/>
            <person name="Oishi K."/>
            <person name="Shin-I T."/>
            <person name="Kuroki Y."/>
            <person name="Toyoda A."/>
            <person name="Suzuki Y."/>
            <person name="Hashimoto A."/>
            <person name="Yamaguchi K."/>
            <person name="Sugano A."/>
            <person name="Kohara Y."/>
            <person name="Fujiyama A."/>
            <person name="Anterola A."/>
            <person name="Aoki S."/>
            <person name="Ashton N."/>
            <person name="Barbazuk W.B."/>
            <person name="Barker E."/>
            <person name="Bennetzen J."/>
            <person name="Bezanilla M."/>
            <person name="Blankenship R."/>
            <person name="Cho S.H."/>
            <person name="Dutcher S."/>
            <person name="Estelle M."/>
            <person name="Fawcett J.A."/>
            <person name="Gundlach H."/>
            <person name="Hanada K."/>
            <person name="Heyl A."/>
            <person name="Hicks K.A."/>
            <person name="Hugh J."/>
            <person name="Lohr M."/>
            <person name="Mayer K."/>
            <person name="Melkozernov A."/>
            <person name="Murata T."/>
            <person name="Nelson D."/>
            <person name="Pils B."/>
            <person name="Prigge M."/>
            <person name="Reiss B."/>
            <person name="Renner T."/>
            <person name="Rombauts S."/>
            <person name="Rushton P."/>
            <person name="Sanderfoot A."/>
            <person name="Schween G."/>
            <person name="Shiu S.-H."/>
            <person name="Stueber K."/>
            <person name="Theodoulou F.L."/>
            <person name="Tu H."/>
            <person name="Van de Peer Y."/>
            <person name="Verrier P.J."/>
            <person name="Waters E."/>
            <person name="Wood A."/>
            <person name="Yang L."/>
            <person name="Cove D."/>
            <person name="Cuming A."/>
            <person name="Hasebe M."/>
            <person name="Lucas S."/>
            <person name="Mishler D.B."/>
            <person name="Reski R."/>
            <person name="Grigoriev I."/>
            <person name="Quatrano R.S."/>
            <person name="Boore J.L."/>
        </authorList>
    </citation>
    <scope>NUCLEOTIDE SEQUENCE [LARGE SCALE GENOMIC DNA]</scope>
    <source>
        <strain evidence="2 3">cv. Gransden 2004</strain>
    </source>
</reference>
<reference evidence="2" key="3">
    <citation type="submission" date="2020-12" db="UniProtKB">
        <authorList>
            <consortium name="EnsemblPlants"/>
        </authorList>
    </citation>
    <scope>IDENTIFICATION</scope>
</reference>
<dbReference type="Proteomes" id="UP000006727">
    <property type="component" value="Chromosome 5"/>
</dbReference>
<evidence type="ECO:0000313" key="2">
    <source>
        <dbReference type="EnsemblPlants" id="PAC:32952909.CDS.1"/>
    </source>
</evidence>
<dbReference type="AlphaFoldDB" id="A0A2K1KJD5"/>
<protein>
    <submittedName>
        <fullName evidence="1 2">Uncharacterized protein</fullName>
    </submittedName>
</protein>
<accession>A0A2K1KJD5</accession>
<dbReference type="Gramene" id="Pp3c5_12200V3.2">
    <property type="protein sequence ID" value="PAC:32952910.CDS.1"/>
    <property type="gene ID" value="Pp3c5_12200"/>
</dbReference>
<dbReference type="EnsemblPlants" id="Pp3c5_12200V3.1">
    <property type="protein sequence ID" value="PAC:32952909.CDS.1"/>
    <property type="gene ID" value="Pp3c5_12200"/>
</dbReference>
<keyword evidence="3" id="KW-1185">Reference proteome</keyword>
<sequence length="75" mass="8646">MQFVGNLGLTEVLCRIAELRNMEQEKKIPTPSSREILLNQLSVGFDNYHRRHPLASFDNLLQSYEGATVQDQLRD</sequence>
<evidence type="ECO:0000313" key="1">
    <source>
        <dbReference type="EMBL" id="PNR53891.1"/>
    </source>
</evidence>
<dbReference type="EMBL" id="ABEU02000005">
    <property type="protein sequence ID" value="PNR53891.1"/>
    <property type="molecule type" value="Genomic_DNA"/>
</dbReference>